<evidence type="ECO:0000256" key="4">
    <source>
        <dbReference type="ARBA" id="ARBA00022475"/>
    </source>
</evidence>
<keyword evidence="9" id="KW-0406">Ion transport</keyword>
<keyword evidence="13" id="KW-1185">Reference proteome</keyword>
<keyword evidence="7 12" id="KW-0067">ATP-binding</keyword>
<evidence type="ECO:0000256" key="7">
    <source>
        <dbReference type="ARBA" id="ARBA00022840"/>
    </source>
</evidence>
<dbReference type="InterPro" id="IPR017871">
    <property type="entry name" value="ABC_transporter-like_CS"/>
</dbReference>
<evidence type="ECO:0000256" key="5">
    <source>
        <dbReference type="ARBA" id="ARBA00022496"/>
    </source>
</evidence>
<comment type="similarity">
    <text evidence="2">Belongs to the ABC transporter superfamily.</text>
</comment>
<dbReference type="SUPFAM" id="SSF52540">
    <property type="entry name" value="P-loop containing nucleoside triphosphate hydrolases"/>
    <property type="match status" value="1"/>
</dbReference>
<dbReference type="CDD" id="cd03214">
    <property type="entry name" value="ABC_Iron-Siderophores_B12_Hemin"/>
    <property type="match status" value="1"/>
</dbReference>
<evidence type="ECO:0000313" key="13">
    <source>
        <dbReference type="Proteomes" id="UP000630142"/>
    </source>
</evidence>
<dbReference type="PROSITE" id="PS00211">
    <property type="entry name" value="ABC_TRANSPORTER_1"/>
    <property type="match status" value="1"/>
</dbReference>
<dbReference type="GO" id="GO:0006826">
    <property type="term" value="P:iron ion transport"/>
    <property type="evidence" value="ECO:0007669"/>
    <property type="project" value="UniProtKB-KW"/>
</dbReference>
<reference evidence="12" key="1">
    <citation type="journal article" date="2014" name="Int. J. Syst. Evol. Microbiol.">
        <title>Complete genome sequence of Corynebacterium casei LMG S-19264T (=DSM 44701T), isolated from a smear-ripened cheese.</title>
        <authorList>
            <consortium name="US DOE Joint Genome Institute (JGI-PGF)"/>
            <person name="Walter F."/>
            <person name="Albersmeier A."/>
            <person name="Kalinowski J."/>
            <person name="Ruckert C."/>
        </authorList>
    </citation>
    <scope>NUCLEOTIDE SEQUENCE</scope>
    <source>
        <strain evidence="12">KCTC 42249</strain>
    </source>
</reference>
<organism evidence="12 13">
    <name type="scientific">Tianweitania populi</name>
    <dbReference type="NCBI Taxonomy" id="1607949"/>
    <lineage>
        <taxon>Bacteria</taxon>
        <taxon>Pseudomonadati</taxon>
        <taxon>Pseudomonadota</taxon>
        <taxon>Alphaproteobacteria</taxon>
        <taxon>Hyphomicrobiales</taxon>
        <taxon>Phyllobacteriaceae</taxon>
        <taxon>Tianweitania</taxon>
    </lineage>
</organism>
<dbReference type="PROSITE" id="PS50893">
    <property type="entry name" value="ABC_TRANSPORTER_2"/>
    <property type="match status" value="1"/>
</dbReference>
<keyword evidence="3" id="KW-0813">Transport</keyword>
<dbReference type="InterPro" id="IPR003593">
    <property type="entry name" value="AAA+_ATPase"/>
</dbReference>
<dbReference type="Proteomes" id="UP000630142">
    <property type="component" value="Unassembled WGS sequence"/>
</dbReference>
<dbReference type="Pfam" id="PF00005">
    <property type="entry name" value="ABC_tran"/>
    <property type="match status" value="1"/>
</dbReference>
<evidence type="ECO:0000259" key="11">
    <source>
        <dbReference type="PROSITE" id="PS50893"/>
    </source>
</evidence>
<proteinExistence type="inferred from homology"/>
<dbReference type="PANTHER" id="PTHR42771">
    <property type="entry name" value="IRON(3+)-HYDROXAMATE IMPORT ATP-BINDING PROTEIN FHUC"/>
    <property type="match status" value="1"/>
</dbReference>
<dbReference type="InterPro" id="IPR051535">
    <property type="entry name" value="Siderophore_ABC-ATPase"/>
</dbReference>
<evidence type="ECO:0000256" key="10">
    <source>
        <dbReference type="ARBA" id="ARBA00023136"/>
    </source>
</evidence>
<dbReference type="GO" id="GO:0005524">
    <property type="term" value="F:ATP binding"/>
    <property type="evidence" value="ECO:0007669"/>
    <property type="project" value="UniProtKB-KW"/>
</dbReference>
<keyword evidence="10" id="KW-0472">Membrane</keyword>
<dbReference type="InterPro" id="IPR027417">
    <property type="entry name" value="P-loop_NTPase"/>
</dbReference>
<keyword evidence="4" id="KW-1003">Cell membrane</keyword>
<evidence type="ECO:0000256" key="9">
    <source>
        <dbReference type="ARBA" id="ARBA00023065"/>
    </source>
</evidence>
<dbReference type="InterPro" id="IPR003439">
    <property type="entry name" value="ABC_transporter-like_ATP-bd"/>
</dbReference>
<comment type="caution">
    <text evidence="12">The sequence shown here is derived from an EMBL/GenBank/DDBJ whole genome shotgun (WGS) entry which is preliminary data.</text>
</comment>
<keyword evidence="6" id="KW-0547">Nucleotide-binding</keyword>
<comment type="subcellular location">
    <subcellularLocation>
        <location evidence="1">Cell membrane</location>
        <topology evidence="1">Peripheral membrane protein</topology>
    </subcellularLocation>
</comment>
<gene>
    <name evidence="12" type="primary">fhuC</name>
    <name evidence="12" type="ORF">GCM10016234_39210</name>
</gene>
<accession>A0A8J3DYA8</accession>
<keyword evidence="5" id="KW-0410">Iron transport</keyword>
<dbReference type="AlphaFoldDB" id="A0A8J3DYA8"/>
<dbReference type="EMBL" id="BMZQ01000006">
    <property type="protein sequence ID" value="GHD23735.1"/>
    <property type="molecule type" value="Genomic_DNA"/>
</dbReference>
<dbReference type="GO" id="GO:0005886">
    <property type="term" value="C:plasma membrane"/>
    <property type="evidence" value="ECO:0007669"/>
    <property type="project" value="UniProtKB-SubCell"/>
</dbReference>
<dbReference type="FunFam" id="3.40.50.300:FF:000134">
    <property type="entry name" value="Iron-enterobactin ABC transporter ATP-binding protein"/>
    <property type="match status" value="1"/>
</dbReference>
<reference evidence="12" key="2">
    <citation type="submission" date="2020-09" db="EMBL/GenBank/DDBJ databases">
        <authorList>
            <person name="Sun Q."/>
            <person name="Kim S."/>
        </authorList>
    </citation>
    <scope>NUCLEOTIDE SEQUENCE</scope>
    <source>
        <strain evidence="12">KCTC 42249</strain>
    </source>
</reference>
<dbReference type="SMART" id="SM00382">
    <property type="entry name" value="AAA"/>
    <property type="match status" value="1"/>
</dbReference>
<feature type="domain" description="ABC transporter" evidence="11">
    <location>
        <begin position="10"/>
        <end position="248"/>
    </location>
</feature>
<evidence type="ECO:0000256" key="2">
    <source>
        <dbReference type="ARBA" id="ARBA00005417"/>
    </source>
</evidence>
<name>A0A8J3DYA8_9HYPH</name>
<sequence>MDGSFPAPLFQLSDVSYHAAGTGIRLLNSVSLSIKHGHVTGIIGQNGSGKSTLMKILARQQTFGTGRILFRGQDLQNWKPRDLARRLAYLPQQTVGASEMLVKELVALGRYPWHGPFGRFTKGDQQIVSSAIDTTGLRPLAERLTASLSGGEQQRAWLAMLLAQQPECLLLDEPTSALDIKYQSELLSLIRRMSRDVGMGTVVILHDVNMAARFCDEIIAMRSGQVVDQGSPEHVITTSILRELYQVEMDVHIQSATKRPFAVLR</sequence>
<evidence type="ECO:0000256" key="6">
    <source>
        <dbReference type="ARBA" id="ARBA00022741"/>
    </source>
</evidence>
<evidence type="ECO:0000313" key="12">
    <source>
        <dbReference type="EMBL" id="GHD23735.1"/>
    </source>
</evidence>
<evidence type="ECO:0000256" key="8">
    <source>
        <dbReference type="ARBA" id="ARBA00023004"/>
    </source>
</evidence>
<dbReference type="PANTHER" id="PTHR42771:SF2">
    <property type="entry name" value="IRON(3+)-HYDROXAMATE IMPORT ATP-BINDING PROTEIN FHUC"/>
    <property type="match status" value="1"/>
</dbReference>
<evidence type="ECO:0000256" key="3">
    <source>
        <dbReference type="ARBA" id="ARBA00022448"/>
    </source>
</evidence>
<dbReference type="GO" id="GO:0016887">
    <property type="term" value="F:ATP hydrolysis activity"/>
    <property type="evidence" value="ECO:0007669"/>
    <property type="project" value="InterPro"/>
</dbReference>
<protein>
    <submittedName>
        <fullName evidence="12">Iron-hydroxamate transporter ATP-binding protein</fullName>
    </submittedName>
</protein>
<evidence type="ECO:0000256" key="1">
    <source>
        <dbReference type="ARBA" id="ARBA00004202"/>
    </source>
</evidence>
<keyword evidence="8" id="KW-0408">Iron</keyword>
<dbReference type="Gene3D" id="3.40.50.300">
    <property type="entry name" value="P-loop containing nucleotide triphosphate hydrolases"/>
    <property type="match status" value="1"/>
</dbReference>